<evidence type="ECO:0000313" key="2">
    <source>
        <dbReference type="EMBL" id="MFC4029586.1"/>
    </source>
</evidence>
<name>A0ABV8HDW3_9FLAO</name>
<keyword evidence="1" id="KW-0812">Transmembrane</keyword>
<protein>
    <submittedName>
        <fullName evidence="2">Uncharacterized protein</fullName>
    </submittedName>
</protein>
<keyword evidence="1" id="KW-1133">Transmembrane helix</keyword>
<evidence type="ECO:0000256" key="1">
    <source>
        <dbReference type="SAM" id="Phobius"/>
    </source>
</evidence>
<keyword evidence="1" id="KW-0472">Membrane</keyword>
<dbReference type="Proteomes" id="UP001595793">
    <property type="component" value="Unassembled WGS sequence"/>
</dbReference>
<keyword evidence="3" id="KW-1185">Reference proteome</keyword>
<evidence type="ECO:0000313" key="3">
    <source>
        <dbReference type="Proteomes" id="UP001595793"/>
    </source>
</evidence>
<feature type="transmembrane region" description="Helical" evidence="1">
    <location>
        <begin position="49"/>
        <end position="71"/>
    </location>
</feature>
<sequence>MLDLLIVKKLTRKGKIAYWIIQLTLDILFIGYLFLFMDYDMDRLAEDGYGIVIGGIVVSLLISAGICLSLWKKPKEEPTSGDH</sequence>
<accession>A0ABV8HDW3</accession>
<dbReference type="RefSeq" id="WP_290230747.1">
    <property type="nucleotide sequence ID" value="NZ_JAUFPZ010000002.1"/>
</dbReference>
<feature type="transmembrane region" description="Helical" evidence="1">
    <location>
        <begin position="16"/>
        <end position="37"/>
    </location>
</feature>
<proteinExistence type="predicted"/>
<reference evidence="3" key="1">
    <citation type="journal article" date="2019" name="Int. J. Syst. Evol. Microbiol.">
        <title>The Global Catalogue of Microorganisms (GCM) 10K type strain sequencing project: providing services to taxonomists for standard genome sequencing and annotation.</title>
        <authorList>
            <consortium name="The Broad Institute Genomics Platform"/>
            <consortium name="The Broad Institute Genome Sequencing Center for Infectious Disease"/>
            <person name="Wu L."/>
            <person name="Ma J."/>
        </authorList>
    </citation>
    <scope>NUCLEOTIDE SEQUENCE [LARGE SCALE GENOMIC DNA]</scope>
    <source>
        <strain evidence="3">CECT 9128</strain>
    </source>
</reference>
<organism evidence="2 3">
    <name type="scientific">Zunongwangia endophytica</name>
    <dbReference type="NCBI Taxonomy" id="1808945"/>
    <lineage>
        <taxon>Bacteria</taxon>
        <taxon>Pseudomonadati</taxon>
        <taxon>Bacteroidota</taxon>
        <taxon>Flavobacteriia</taxon>
        <taxon>Flavobacteriales</taxon>
        <taxon>Flavobacteriaceae</taxon>
        <taxon>Zunongwangia</taxon>
    </lineage>
</organism>
<comment type="caution">
    <text evidence="2">The sequence shown here is derived from an EMBL/GenBank/DDBJ whole genome shotgun (WGS) entry which is preliminary data.</text>
</comment>
<dbReference type="EMBL" id="JBHSAS010000033">
    <property type="protein sequence ID" value="MFC4029586.1"/>
    <property type="molecule type" value="Genomic_DNA"/>
</dbReference>
<gene>
    <name evidence="2" type="ORF">ACFOS1_19365</name>
</gene>